<proteinExistence type="predicted"/>
<dbReference type="OrthoDB" id="9801899at2"/>
<keyword evidence="2" id="KW-0808">Transferase</keyword>
<dbReference type="GO" id="GO:0047343">
    <property type="term" value="F:glucose-1-phosphate cytidylyltransferase activity"/>
    <property type="evidence" value="ECO:0007669"/>
    <property type="project" value="InterPro"/>
</dbReference>
<dbReference type="EMBL" id="LYPB01000050">
    <property type="protein sequence ID" value="OAS20741.1"/>
    <property type="molecule type" value="Genomic_DNA"/>
</dbReference>
<dbReference type="Pfam" id="PF00483">
    <property type="entry name" value="NTP_transferase"/>
    <property type="match status" value="1"/>
</dbReference>
<sequence>MPVVLLCGGKGTRIKEMTETIPKPLVEIGGKPILWHIMKIYSSYGFVNFNLCLGYKGQKIKEYFLNYDLLNSDITLDLGNKNNLNIHNLHNEKDWKVTLANTGEDNMTGSRIKQIEKYIKGDVFMLTYGDGVCNVDINRLLDFHYSHGKIGTVTGVRPPSRFGELLLDGEKVESFSEKPQTSEGRINGGFFIFNREIFNYVSEDEDCIFEREPLERLSEDNELMMYRHDGFWQCMDTLRDMQYLEKLWQEKNTPWNVWDK</sequence>
<dbReference type="InterPro" id="IPR005835">
    <property type="entry name" value="NTP_transferase_dom"/>
</dbReference>
<evidence type="ECO:0000313" key="2">
    <source>
        <dbReference type="EMBL" id="OAS20741.1"/>
    </source>
</evidence>
<feature type="domain" description="Nucleotidyl transferase" evidence="1">
    <location>
        <begin position="4"/>
        <end position="220"/>
    </location>
</feature>
<dbReference type="InterPro" id="IPR046981">
    <property type="entry name" value="G1P_cyt_trans"/>
</dbReference>
<dbReference type="CDD" id="cd02524">
    <property type="entry name" value="G1P_cytidylyltransferase"/>
    <property type="match status" value="1"/>
</dbReference>
<dbReference type="PANTHER" id="PTHR47183:SF2">
    <property type="entry name" value="GLUCOSE-1-PHOSPHATE CYTIDYLYLTRANSFERASE-RELATED"/>
    <property type="match status" value="1"/>
</dbReference>
<organism evidence="2 3">
    <name type="scientific">Paenibacillus oryzisoli</name>
    <dbReference type="NCBI Taxonomy" id="1850517"/>
    <lineage>
        <taxon>Bacteria</taxon>
        <taxon>Bacillati</taxon>
        <taxon>Bacillota</taxon>
        <taxon>Bacilli</taxon>
        <taxon>Bacillales</taxon>
        <taxon>Paenibacillaceae</taxon>
        <taxon>Paenibacillus</taxon>
    </lineage>
</organism>
<gene>
    <name evidence="2" type="ORF">A8708_18325</name>
</gene>
<comment type="caution">
    <text evidence="2">The sequence shown here is derived from an EMBL/GenBank/DDBJ whole genome shotgun (WGS) entry which is preliminary data.</text>
</comment>
<dbReference type="InterPro" id="IPR029044">
    <property type="entry name" value="Nucleotide-diphossugar_trans"/>
</dbReference>
<dbReference type="RefSeq" id="WP_068663364.1">
    <property type="nucleotide sequence ID" value="NZ_LYPB01000050.1"/>
</dbReference>
<accession>A0A198AI82</accession>
<dbReference type="GO" id="GO:0009243">
    <property type="term" value="P:O antigen biosynthetic process"/>
    <property type="evidence" value="ECO:0007669"/>
    <property type="project" value="InterPro"/>
</dbReference>
<name>A0A198AI82_9BACL</name>
<keyword evidence="2" id="KW-0548">Nucleotidyltransferase</keyword>
<dbReference type="AlphaFoldDB" id="A0A198AI82"/>
<evidence type="ECO:0000313" key="3">
    <source>
        <dbReference type="Proteomes" id="UP000078454"/>
    </source>
</evidence>
<dbReference type="NCBIfam" id="TIGR02623">
    <property type="entry name" value="G1P_cyt_trans"/>
    <property type="match status" value="1"/>
</dbReference>
<dbReference type="SUPFAM" id="SSF53448">
    <property type="entry name" value="Nucleotide-diphospho-sugar transferases"/>
    <property type="match status" value="1"/>
</dbReference>
<dbReference type="InterPro" id="IPR013446">
    <property type="entry name" value="G1P_cyt_trans-like"/>
</dbReference>
<protein>
    <submittedName>
        <fullName evidence="2">Glucose-1-phosphate cytidylyltransferase</fullName>
    </submittedName>
</protein>
<dbReference type="PANTHER" id="PTHR47183">
    <property type="entry name" value="GLUCOSE-1-PHOSPHATE CYTIDYLYLTRANSFERASE-RELATED"/>
    <property type="match status" value="1"/>
</dbReference>
<reference evidence="2 3" key="1">
    <citation type="submission" date="2016-05" db="EMBL/GenBank/DDBJ databases">
        <title>Paenibacillus sp. 1ZS3-15 nov., isolated from the rhizosphere soil.</title>
        <authorList>
            <person name="Zhang X.X."/>
            <person name="Zhang J."/>
        </authorList>
    </citation>
    <scope>NUCLEOTIDE SEQUENCE [LARGE SCALE GENOMIC DNA]</scope>
    <source>
        <strain evidence="2 3">1ZS3-15</strain>
    </source>
</reference>
<evidence type="ECO:0000259" key="1">
    <source>
        <dbReference type="Pfam" id="PF00483"/>
    </source>
</evidence>
<dbReference type="STRING" id="1850517.A8708_18325"/>
<dbReference type="Proteomes" id="UP000078454">
    <property type="component" value="Unassembled WGS sequence"/>
</dbReference>
<keyword evidence="3" id="KW-1185">Reference proteome</keyword>
<dbReference type="Gene3D" id="3.90.550.10">
    <property type="entry name" value="Spore Coat Polysaccharide Biosynthesis Protein SpsA, Chain A"/>
    <property type="match status" value="1"/>
</dbReference>